<evidence type="ECO:0000259" key="1">
    <source>
        <dbReference type="Pfam" id="PF08281"/>
    </source>
</evidence>
<dbReference type="Proteomes" id="UP000523197">
    <property type="component" value="Unassembled WGS sequence"/>
</dbReference>
<dbReference type="Gene3D" id="1.10.10.10">
    <property type="entry name" value="Winged helix-like DNA-binding domain superfamily/Winged helix DNA-binding domain"/>
    <property type="match status" value="1"/>
</dbReference>
<protein>
    <submittedName>
        <fullName evidence="2">Sigma-70 family RNA polymerase sigma factor</fullName>
    </submittedName>
</protein>
<proteinExistence type="predicted"/>
<organism evidence="2 3">
    <name type="scientific">Escherichia coli</name>
    <dbReference type="NCBI Taxonomy" id="562"/>
    <lineage>
        <taxon>Bacteria</taxon>
        <taxon>Pseudomonadati</taxon>
        <taxon>Pseudomonadota</taxon>
        <taxon>Gammaproteobacteria</taxon>
        <taxon>Enterobacterales</taxon>
        <taxon>Enterobacteriaceae</taxon>
        <taxon>Escherichia</taxon>
    </lineage>
</organism>
<dbReference type="AlphaFoldDB" id="A0A1M0CYB1"/>
<accession>A0A1M0CYB1</accession>
<dbReference type="InterPro" id="IPR013324">
    <property type="entry name" value="RNA_pol_sigma_r3/r4-like"/>
</dbReference>
<dbReference type="EMBL" id="JABFNF010000026">
    <property type="protein sequence ID" value="MBA1888786.1"/>
    <property type="molecule type" value="Genomic_DNA"/>
</dbReference>
<evidence type="ECO:0000313" key="2">
    <source>
        <dbReference type="EMBL" id="MBA1888786.1"/>
    </source>
</evidence>
<evidence type="ECO:0000313" key="3">
    <source>
        <dbReference type="Proteomes" id="UP000523197"/>
    </source>
</evidence>
<sequence length="168" mass="19815">MNLVFILASDNNFFNYGMRLISDINKTFRCIDFTEIDDIVRADFDTNEIYLICDIKNYYAYSLLLSGKSIKCIETNNIRIHHNSIYIHKKKASVSEAINSLNNIEMEILYLFYFHGKSVREISKMTNLSKEKIYYRVSRIKVKLGMKTTRKLPALLRIFFNQTIEPED</sequence>
<dbReference type="Pfam" id="PF08281">
    <property type="entry name" value="Sigma70_r4_2"/>
    <property type="match status" value="1"/>
</dbReference>
<comment type="caution">
    <text evidence="2">The sequence shown here is derived from an EMBL/GenBank/DDBJ whole genome shotgun (WGS) entry which is preliminary data.</text>
</comment>
<dbReference type="CDD" id="cd06171">
    <property type="entry name" value="Sigma70_r4"/>
    <property type="match status" value="1"/>
</dbReference>
<dbReference type="GO" id="GO:0016987">
    <property type="term" value="F:sigma factor activity"/>
    <property type="evidence" value="ECO:0007669"/>
    <property type="project" value="InterPro"/>
</dbReference>
<feature type="domain" description="RNA polymerase sigma factor 70 region 4 type 2" evidence="1">
    <location>
        <begin position="94"/>
        <end position="144"/>
    </location>
</feature>
<dbReference type="GO" id="GO:0003677">
    <property type="term" value="F:DNA binding"/>
    <property type="evidence" value="ECO:0007669"/>
    <property type="project" value="InterPro"/>
</dbReference>
<dbReference type="GO" id="GO:0006352">
    <property type="term" value="P:DNA-templated transcription initiation"/>
    <property type="evidence" value="ECO:0007669"/>
    <property type="project" value="InterPro"/>
</dbReference>
<reference evidence="2 3" key="1">
    <citation type="submission" date="2020-05" db="EMBL/GenBank/DDBJ databases">
        <title>Epidemiological investigations into extended-spectrum beta-lactam resistant Escherichia coli ST457 carried by Australian Silver gulls identified clonal lineages that cause ExPEC disease.</title>
        <authorList>
            <person name="Nesporova K."/>
            <person name="Wyrsch E.R."/>
            <person name="Valcek A."/>
            <person name="Bitar I."/>
            <person name="Chaw K."/>
            <person name="Harris P."/>
            <person name="Hrabak J."/>
            <person name="Djordjevic S.P."/>
            <person name="Dolejska M."/>
        </authorList>
    </citation>
    <scope>NUCLEOTIDE SEQUENCE [LARGE SCALE GENOMIC DNA]</scope>
    <source>
        <strain evidence="2 3">CE1966</strain>
    </source>
</reference>
<name>A0A1M0CYB1_ECOLX</name>
<dbReference type="InterPro" id="IPR013249">
    <property type="entry name" value="RNA_pol_sigma70_r4_t2"/>
</dbReference>
<dbReference type="InterPro" id="IPR036388">
    <property type="entry name" value="WH-like_DNA-bd_sf"/>
</dbReference>
<dbReference type="SUPFAM" id="SSF88659">
    <property type="entry name" value="Sigma3 and sigma4 domains of RNA polymerase sigma factors"/>
    <property type="match status" value="1"/>
</dbReference>
<gene>
    <name evidence="2" type="ORF">HLX92_21740</name>
</gene>
<dbReference type="RefSeq" id="WP_001054916.1">
    <property type="nucleotide sequence ID" value="NZ_AP017617.1"/>
</dbReference>